<dbReference type="STRING" id="4829.A0A163JQ52"/>
<protein>
    <submittedName>
        <fullName evidence="2">Uncharacterized protein</fullName>
    </submittedName>
</protein>
<name>A0A163JQ52_ABSGL</name>
<evidence type="ECO:0000256" key="1">
    <source>
        <dbReference type="SAM" id="MobiDB-lite"/>
    </source>
</evidence>
<gene>
    <name evidence="2" type="primary">ABSGL_10046.1 scaffold 11786</name>
</gene>
<dbReference type="InParanoid" id="A0A163JQ52"/>
<dbReference type="Proteomes" id="UP000078561">
    <property type="component" value="Unassembled WGS sequence"/>
</dbReference>
<sequence>MKLSLLFTSDSSGGTRTQGMELDSSRKNTSTCSGHLTSNNKHTISNAAMTSTHNGTGIDSAFDTHTFDNDSHDIYTKESAMYTDATSRNYTSMDAAPTLSTAIAMQYSNRSNPLVLDDNDVELTHAYPESTKSCSHLVDDKSSHGY</sequence>
<dbReference type="AlphaFoldDB" id="A0A163JQ52"/>
<feature type="compositionally biased region" description="Polar residues" evidence="1">
    <location>
        <begin position="27"/>
        <end position="40"/>
    </location>
</feature>
<reference evidence="2" key="1">
    <citation type="submission" date="2016-04" db="EMBL/GenBank/DDBJ databases">
        <authorList>
            <person name="Evans L.H."/>
            <person name="Alamgir A."/>
            <person name="Owens N."/>
            <person name="Weber N.D."/>
            <person name="Virtaneva K."/>
            <person name="Barbian K."/>
            <person name="Babar A."/>
            <person name="Rosenke K."/>
        </authorList>
    </citation>
    <scope>NUCLEOTIDE SEQUENCE [LARGE SCALE GENOMIC DNA]</scope>
    <source>
        <strain evidence="2">CBS 101.48</strain>
    </source>
</reference>
<feature type="region of interest" description="Disordered" evidence="1">
    <location>
        <begin position="1"/>
        <end position="40"/>
    </location>
</feature>
<evidence type="ECO:0000313" key="2">
    <source>
        <dbReference type="EMBL" id="SAM04186.1"/>
    </source>
</evidence>
<accession>A0A163JQ52</accession>
<dbReference type="EMBL" id="LT554351">
    <property type="protein sequence ID" value="SAM04186.1"/>
    <property type="molecule type" value="Genomic_DNA"/>
</dbReference>
<organism evidence="2">
    <name type="scientific">Absidia glauca</name>
    <name type="common">Pin mould</name>
    <dbReference type="NCBI Taxonomy" id="4829"/>
    <lineage>
        <taxon>Eukaryota</taxon>
        <taxon>Fungi</taxon>
        <taxon>Fungi incertae sedis</taxon>
        <taxon>Mucoromycota</taxon>
        <taxon>Mucoromycotina</taxon>
        <taxon>Mucoromycetes</taxon>
        <taxon>Mucorales</taxon>
        <taxon>Cunninghamellaceae</taxon>
        <taxon>Absidia</taxon>
    </lineage>
</organism>
<proteinExistence type="predicted"/>
<evidence type="ECO:0000313" key="3">
    <source>
        <dbReference type="Proteomes" id="UP000078561"/>
    </source>
</evidence>
<feature type="compositionally biased region" description="Polar residues" evidence="1">
    <location>
        <begin position="1"/>
        <end position="18"/>
    </location>
</feature>
<keyword evidence="3" id="KW-1185">Reference proteome</keyword>